<gene>
    <name evidence="2" type="ORF">NX780_03430</name>
</gene>
<keyword evidence="1" id="KW-1133">Transmembrane helix</keyword>
<dbReference type="EMBL" id="JANUHA010000002">
    <property type="protein sequence ID" value="MCS0595392.1"/>
    <property type="molecule type" value="Genomic_DNA"/>
</dbReference>
<accession>A0ABT2AGM2</accession>
<proteinExistence type="predicted"/>
<sequence>MSNFDHLPDDATRLSAADVRSHFTNLSRDHSVIGWLGRYALVVLLIGGGVALGGQLGPVLYHLMN</sequence>
<organism evidence="2 3">
    <name type="scientific">Massilia agri</name>
    <dbReference type="NCBI Taxonomy" id="1886785"/>
    <lineage>
        <taxon>Bacteria</taxon>
        <taxon>Pseudomonadati</taxon>
        <taxon>Pseudomonadota</taxon>
        <taxon>Betaproteobacteria</taxon>
        <taxon>Burkholderiales</taxon>
        <taxon>Oxalobacteraceae</taxon>
        <taxon>Telluria group</taxon>
        <taxon>Massilia</taxon>
    </lineage>
</organism>
<protein>
    <recommendedName>
        <fullName evidence="4">Chloride channel protein</fullName>
    </recommendedName>
</protein>
<dbReference type="Proteomes" id="UP001206572">
    <property type="component" value="Unassembled WGS sequence"/>
</dbReference>
<evidence type="ECO:0000313" key="3">
    <source>
        <dbReference type="Proteomes" id="UP001206572"/>
    </source>
</evidence>
<dbReference type="RefSeq" id="WP_258826460.1">
    <property type="nucleotide sequence ID" value="NZ_JANUHA010000002.1"/>
</dbReference>
<evidence type="ECO:0008006" key="4">
    <source>
        <dbReference type="Google" id="ProtNLM"/>
    </source>
</evidence>
<keyword evidence="1" id="KW-0812">Transmembrane</keyword>
<evidence type="ECO:0000256" key="1">
    <source>
        <dbReference type="SAM" id="Phobius"/>
    </source>
</evidence>
<evidence type="ECO:0000313" key="2">
    <source>
        <dbReference type="EMBL" id="MCS0595392.1"/>
    </source>
</evidence>
<keyword evidence="1" id="KW-0472">Membrane</keyword>
<comment type="caution">
    <text evidence="2">The sequence shown here is derived from an EMBL/GenBank/DDBJ whole genome shotgun (WGS) entry which is preliminary data.</text>
</comment>
<keyword evidence="3" id="KW-1185">Reference proteome</keyword>
<reference evidence="2 3" key="1">
    <citation type="submission" date="2022-08" db="EMBL/GenBank/DDBJ databases">
        <title>Reclassification of Massilia species as members of the genera Telluria, Duganella, Pseudoduganella, Mokoshia gen. nov. and Zemynaea gen. nov. using orthogonal and non-orthogonal genome-based approaches.</title>
        <authorList>
            <person name="Bowman J.P."/>
        </authorList>
    </citation>
    <scope>NUCLEOTIDE SEQUENCE [LARGE SCALE GENOMIC DNA]</scope>
    <source>
        <strain evidence="2 3">JCM 31661</strain>
    </source>
</reference>
<feature type="transmembrane region" description="Helical" evidence="1">
    <location>
        <begin position="39"/>
        <end position="61"/>
    </location>
</feature>
<name>A0ABT2AGM2_9BURK</name>